<dbReference type="CDD" id="cd01286">
    <property type="entry name" value="deoxycytidylate_deaminase"/>
    <property type="match status" value="1"/>
</dbReference>
<keyword evidence="5" id="KW-0378">Hydrolase</keyword>
<feature type="compositionally biased region" description="Low complexity" evidence="12">
    <location>
        <begin position="1"/>
        <end position="14"/>
    </location>
</feature>
<dbReference type="Proteomes" id="UP001461498">
    <property type="component" value="Unassembled WGS sequence"/>
</dbReference>
<dbReference type="FunFam" id="3.40.140.10:FF:000021">
    <property type="entry name" value="Deoxycytidylate deaminase"/>
    <property type="match status" value="1"/>
</dbReference>
<name>A0AAW1DI77_9HEMI</name>
<dbReference type="SUPFAM" id="SSF53927">
    <property type="entry name" value="Cytidine deaminase-like"/>
    <property type="match status" value="1"/>
</dbReference>
<comment type="function">
    <text evidence="7">Supplies the nucleotide substrate for thymidylate synthetase.</text>
</comment>
<dbReference type="InterPro" id="IPR016193">
    <property type="entry name" value="Cytidine_deaminase-like"/>
</dbReference>
<evidence type="ECO:0000259" key="13">
    <source>
        <dbReference type="PROSITE" id="PS51747"/>
    </source>
</evidence>
<dbReference type="EC" id="3.5.4.12" evidence="8"/>
<dbReference type="InterPro" id="IPR015517">
    <property type="entry name" value="dCMP_deaminase-rel"/>
</dbReference>
<dbReference type="GO" id="GO:0005737">
    <property type="term" value="C:cytoplasm"/>
    <property type="evidence" value="ECO:0007669"/>
    <property type="project" value="TreeGrafter"/>
</dbReference>
<comment type="cofactor">
    <cofactor evidence="1">
        <name>Zn(2+)</name>
        <dbReference type="ChEBI" id="CHEBI:29105"/>
    </cofactor>
</comment>
<evidence type="ECO:0000313" key="14">
    <source>
        <dbReference type="EMBL" id="KAK9509918.1"/>
    </source>
</evidence>
<dbReference type="EMBL" id="JAPXFL010000002">
    <property type="protein sequence ID" value="KAK9509918.1"/>
    <property type="molecule type" value="Genomic_DNA"/>
</dbReference>
<dbReference type="GO" id="GO:0004132">
    <property type="term" value="F:dCMP deaminase activity"/>
    <property type="evidence" value="ECO:0007669"/>
    <property type="project" value="UniProtKB-EC"/>
</dbReference>
<reference evidence="14 15" key="1">
    <citation type="submission" date="2022-12" db="EMBL/GenBank/DDBJ databases">
        <title>Chromosome-level genome assembly of true bugs.</title>
        <authorList>
            <person name="Ma L."/>
            <person name="Li H."/>
        </authorList>
    </citation>
    <scope>NUCLEOTIDE SEQUENCE [LARGE SCALE GENOMIC DNA]</scope>
    <source>
        <strain evidence="14">Lab_2022b</strain>
    </source>
</reference>
<keyword evidence="15" id="KW-1185">Reference proteome</keyword>
<dbReference type="Gene3D" id="3.40.140.10">
    <property type="entry name" value="Cytidine Deaminase, domain 2"/>
    <property type="match status" value="1"/>
</dbReference>
<feature type="domain" description="CMP/dCMP-type deaminase" evidence="13">
    <location>
        <begin position="32"/>
        <end position="156"/>
    </location>
</feature>
<evidence type="ECO:0000256" key="11">
    <source>
        <dbReference type="ARBA" id="ARBA00071625"/>
    </source>
</evidence>
<dbReference type="InterPro" id="IPR016192">
    <property type="entry name" value="APOBEC/CMP_deaminase_Zn-bd"/>
</dbReference>
<feature type="region of interest" description="Disordered" evidence="12">
    <location>
        <begin position="1"/>
        <end position="21"/>
    </location>
</feature>
<dbReference type="InterPro" id="IPR002125">
    <property type="entry name" value="CMP_dCMP_dom"/>
</dbReference>
<evidence type="ECO:0000256" key="1">
    <source>
        <dbReference type="ARBA" id="ARBA00001947"/>
    </source>
</evidence>
<evidence type="ECO:0000256" key="6">
    <source>
        <dbReference type="ARBA" id="ARBA00022833"/>
    </source>
</evidence>
<dbReference type="GO" id="GO:0008270">
    <property type="term" value="F:zinc ion binding"/>
    <property type="evidence" value="ECO:0007669"/>
    <property type="project" value="InterPro"/>
</dbReference>
<dbReference type="GO" id="GO:0009165">
    <property type="term" value="P:nucleotide biosynthetic process"/>
    <property type="evidence" value="ECO:0007669"/>
    <property type="project" value="UniProtKB-KW"/>
</dbReference>
<keyword evidence="3" id="KW-0479">Metal-binding</keyword>
<protein>
    <recommendedName>
        <fullName evidence="11">Probable deoxycytidylate deaminase</fullName>
        <ecNumber evidence="8">3.5.4.12</ecNumber>
    </recommendedName>
    <alternativeName>
        <fullName evidence="9">dCMP deaminase</fullName>
    </alternativeName>
</protein>
<evidence type="ECO:0000256" key="12">
    <source>
        <dbReference type="SAM" id="MobiDB-lite"/>
    </source>
</evidence>
<keyword evidence="6" id="KW-0862">Zinc</keyword>
<accession>A0AAW1DI77</accession>
<dbReference type="InterPro" id="IPR035105">
    <property type="entry name" value="Deoxycytidylate_deaminase_dom"/>
</dbReference>
<evidence type="ECO:0000256" key="3">
    <source>
        <dbReference type="ARBA" id="ARBA00022723"/>
    </source>
</evidence>
<evidence type="ECO:0000256" key="8">
    <source>
        <dbReference type="ARBA" id="ARBA00038938"/>
    </source>
</evidence>
<evidence type="ECO:0000256" key="10">
    <source>
        <dbReference type="ARBA" id="ARBA00052978"/>
    </source>
</evidence>
<evidence type="ECO:0000256" key="5">
    <source>
        <dbReference type="ARBA" id="ARBA00022801"/>
    </source>
</evidence>
<evidence type="ECO:0000256" key="2">
    <source>
        <dbReference type="ARBA" id="ARBA00006576"/>
    </source>
</evidence>
<evidence type="ECO:0000256" key="9">
    <source>
        <dbReference type="ARBA" id="ARBA00041763"/>
    </source>
</evidence>
<comment type="caution">
    <text evidence="14">The sequence shown here is derived from an EMBL/GenBank/DDBJ whole genome shotgun (WGS) entry which is preliminary data.</text>
</comment>
<evidence type="ECO:0000256" key="7">
    <source>
        <dbReference type="ARBA" id="ARBA00037036"/>
    </source>
</evidence>
<dbReference type="PANTHER" id="PTHR11086:SF18">
    <property type="entry name" value="DEOXYCYTIDYLATE DEAMINASE"/>
    <property type="match status" value="1"/>
</dbReference>
<evidence type="ECO:0000256" key="4">
    <source>
        <dbReference type="ARBA" id="ARBA00022727"/>
    </source>
</evidence>
<keyword evidence="4" id="KW-0545">Nucleotide biosynthesis</keyword>
<dbReference type="PANTHER" id="PTHR11086">
    <property type="entry name" value="DEOXYCYTIDYLATE DEAMINASE-RELATED"/>
    <property type="match status" value="1"/>
</dbReference>
<comment type="similarity">
    <text evidence="2">Belongs to the cytidine and deoxycytidylate deaminase family.</text>
</comment>
<gene>
    <name evidence="14" type="ORF">O3M35_004805</name>
</gene>
<dbReference type="PROSITE" id="PS51747">
    <property type="entry name" value="CYT_DCMP_DEAMINASES_2"/>
    <property type="match status" value="1"/>
</dbReference>
<dbReference type="AlphaFoldDB" id="A0AAW1DI77"/>
<evidence type="ECO:0000313" key="15">
    <source>
        <dbReference type="Proteomes" id="UP001461498"/>
    </source>
</evidence>
<dbReference type="PROSITE" id="PS00903">
    <property type="entry name" value="CYT_DCMP_DEAMINASES_1"/>
    <property type="match status" value="1"/>
</dbReference>
<proteinExistence type="inferred from homology"/>
<sequence length="198" mass="22598">MANNNIINSMNTMSLDDPIEPERNKSRKDYLKWNDYFMALAFLAAQRSKDPCTQVGACIVNSDNRIVGMGYNGMPTGCDDNEFPWGKSDSNINHKSFYVCHAEMNAVLNKNSYDLKNCRIYVGLFPCNECAKVIIQSGIREVIYLSDRKAHKLSTQASKRMFDASGVKYWQYTPEKSKIVIDFSQDMNSSNQIIEEKE</sequence>
<organism evidence="14 15">
    <name type="scientific">Rhynocoris fuscipes</name>
    <dbReference type="NCBI Taxonomy" id="488301"/>
    <lineage>
        <taxon>Eukaryota</taxon>
        <taxon>Metazoa</taxon>
        <taxon>Ecdysozoa</taxon>
        <taxon>Arthropoda</taxon>
        <taxon>Hexapoda</taxon>
        <taxon>Insecta</taxon>
        <taxon>Pterygota</taxon>
        <taxon>Neoptera</taxon>
        <taxon>Paraneoptera</taxon>
        <taxon>Hemiptera</taxon>
        <taxon>Heteroptera</taxon>
        <taxon>Panheteroptera</taxon>
        <taxon>Cimicomorpha</taxon>
        <taxon>Reduviidae</taxon>
        <taxon>Harpactorinae</taxon>
        <taxon>Harpactorini</taxon>
        <taxon>Rhynocoris</taxon>
    </lineage>
</organism>
<comment type="catalytic activity">
    <reaction evidence="10">
        <text>dCMP + H2O + H(+) = dUMP + NH4(+)</text>
        <dbReference type="Rhea" id="RHEA:22924"/>
        <dbReference type="ChEBI" id="CHEBI:15377"/>
        <dbReference type="ChEBI" id="CHEBI:15378"/>
        <dbReference type="ChEBI" id="CHEBI:28938"/>
        <dbReference type="ChEBI" id="CHEBI:57566"/>
        <dbReference type="ChEBI" id="CHEBI:246422"/>
        <dbReference type="EC" id="3.5.4.12"/>
    </reaction>
</comment>
<dbReference type="Pfam" id="PF00383">
    <property type="entry name" value="dCMP_cyt_deam_1"/>
    <property type="match status" value="1"/>
</dbReference>